<keyword evidence="1" id="KW-0472">Membrane</keyword>
<dbReference type="InterPro" id="IPR010266">
    <property type="entry name" value="NnrS"/>
</dbReference>
<accession>A0AAN4UPD6</accession>
<organism evidence="2 5">
    <name type="scientific">Allgaiera indica</name>
    <dbReference type="NCBI Taxonomy" id="765699"/>
    <lineage>
        <taxon>Bacteria</taxon>
        <taxon>Pseudomonadati</taxon>
        <taxon>Pseudomonadota</taxon>
        <taxon>Alphaproteobacteria</taxon>
        <taxon>Rhodobacterales</taxon>
        <taxon>Paracoccaceae</taxon>
        <taxon>Allgaiera</taxon>
    </lineage>
</organism>
<feature type="transmembrane region" description="Helical" evidence="1">
    <location>
        <begin position="59"/>
        <end position="79"/>
    </location>
</feature>
<feature type="transmembrane region" description="Helical" evidence="1">
    <location>
        <begin position="86"/>
        <end position="107"/>
    </location>
</feature>
<dbReference type="AlphaFoldDB" id="A0AAN4UPD6"/>
<dbReference type="RefSeq" id="WP_244520943.1">
    <property type="nucleotide sequence ID" value="NZ_BNAB01000002.1"/>
</dbReference>
<keyword evidence="4" id="KW-1185">Reference proteome</keyword>
<reference evidence="2" key="3">
    <citation type="submission" date="2023-06" db="EMBL/GenBank/DDBJ databases">
        <authorList>
            <person name="Sun Q."/>
            <person name="Zhou Y."/>
        </authorList>
    </citation>
    <scope>NUCLEOTIDE SEQUENCE</scope>
    <source>
        <strain evidence="2">CGMCC 1.10859</strain>
    </source>
</reference>
<keyword evidence="1" id="KW-0812">Transmembrane</keyword>
<feature type="transmembrane region" description="Helical" evidence="1">
    <location>
        <begin position="339"/>
        <end position="361"/>
    </location>
</feature>
<dbReference type="EMBL" id="FNOB01000002">
    <property type="protein sequence ID" value="SDW20165.1"/>
    <property type="molecule type" value="Genomic_DNA"/>
</dbReference>
<sequence>MTTTDRMRAWHGPALFSFGFRPFFLGATLWAALAMALWIPMLAGRLDLPTTLDPVSWHAHAFLFGYLSAVIAGFLTTAVPNWTGRMPIVGGPLALLFGIWVAGRLAMAVSAELPPGVAATIDLAFPVIFTLIIAREIFAGRNWRNLPVLALLGVFTLADGLFHWQAARGDFAAGGYGLRLGLAAVLLLIALIGGRIVPSFTRNWLVQRGETRLPSPPMGRFDKLAMIVLLAALALWVAGPGAAVTGAGLLLAGGLHLARLARWRGRLTLAEPLVAVLHAAYAFVPLGALATGAEILSPGLMGTGATHLWMAGAIGLMTLAVMTRATLGHTGRALTAGPGTVALYLALVVAVLARAAAGALPGLSAPLYVLAGLGWIGAFGGFALLYGPGLMRARTGRKRPSR</sequence>
<feature type="transmembrane region" description="Helical" evidence="1">
    <location>
        <begin position="367"/>
        <end position="389"/>
    </location>
</feature>
<feature type="transmembrane region" description="Helical" evidence="1">
    <location>
        <begin position="308"/>
        <end position="327"/>
    </location>
</feature>
<dbReference type="Proteomes" id="UP000634647">
    <property type="component" value="Unassembled WGS sequence"/>
</dbReference>
<protein>
    <submittedName>
        <fullName evidence="2">Short-chain dehydrogenase</fullName>
    </submittedName>
    <submittedName>
        <fullName evidence="3">Uncharacterized protein involved in response to NO</fullName>
    </submittedName>
</protein>
<evidence type="ECO:0000313" key="2">
    <source>
        <dbReference type="EMBL" id="GHD99702.1"/>
    </source>
</evidence>
<dbReference type="EMBL" id="BNAB01000002">
    <property type="protein sequence ID" value="GHD99702.1"/>
    <property type="molecule type" value="Genomic_DNA"/>
</dbReference>
<evidence type="ECO:0000313" key="4">
    <source>
        <dbReference type="Proteomes" id="UP000199541"/>
    </source>
</evidence>
<name>A0AAN4UPD6_9RHOB</name>
<evidence type="ECO:0000256" key="1">
    <source>
        <dbReference type="SAM" id="Phobius"/>
    </source>
</evidence>
<proteinExistence type="predicted"/>
<comment type="caution">
    <text evidence="2">The sequence shown here is derived from an EMBL/GenBank/DDBJ whole genome shotgun (WGS) entry which is preliminary data.</text>
</comment>
<keyword evidence="1" id="KW-1133">Transmembrane helix</keyword>
<dbReference type="Proteomes" id="UP000199541">
    <property type="component" value="Unassembled WGS sequence"/>
</dbReference>
<feature type="transmembrane region" description="Helical" evidence="1">
    <location>
        <begin position="176"/>
        <end position="200"/>
    </location>
</feature>
<dbReference type="Pfam" id="PF05940">
    <property type="entry name" value="NnrS"/>
    <property type="match status" value="1"/>
</dbReference>
<evidence type="ECO:0000313" key="3">
    <source>
        <dbReference type="EMBL" id="SDW20165.1"/>
    </source>
</evidence>
<reference evidence="3 4" key="2">
    <citation type="submission" date="2016-10" db="EMBL/GenBank/DDBJ databases">
        <authorList>
            <person name="Varghese N."/>
            <person name="Submissions S."/>
        </authorList>
    </citation>
    <scope>NUCLEOTIDE SEQUENCE [LARGE SCALE GENOMIC DNA]</scope>
    <source>
        <strain evidence="3 4">DSM 24802</strain>
    </source>
</reference>
<gene>
    <name evidence="2" type="ORF">GCM10008024_08140</name>
    <name evidence="3" type="ORF">SAMN05444006_10263</name>
</gene>
<feature type="transmembrane region" description="Helical" evidence="1">
    <location>
        <begin position="113"/>
        <end position="134"/>
    </location>
</feature>
<feature type="transmembrane region" description="Helical" evidence="1">
    <location>
        <begin position="20"/>
        <end position="39"/>
    </location>
</feature>
<reference evidence="2" key="1">
    <citation type="journal article" date="2014" name="Int. J. Syst. Evol. Microbiol.">
        <title>Complete genome sequence of Corynebacterium casei LMG S-19264T (=DSM 44701T), isolated from a smear-ripened cheese.</title>
        <authorList>
            <consortium name="US DOE Joint Genome Institute (JGI-PGF)"/>
            <person name="Walter F."/>
            <person name="Albersmeier A."/>
            <person name="Kalinowski J."/>
            <person name="Ruckert C."/>
        </authorList>
    </citation>
    <scope>NUCLEOTIDE SEQUENCE</scope>
    <source>
        <strain evidence="2">CGMCC 1.10859</strain>
    </source>
</reference>
<feature type="transmembrane region" description="Helical" evidence="1">
    <location>
        <begin position="221"/>
        <end position="238"/>
    </location>
</feature>
<feature type="transmembrane region" description="Helical" evidence="1">
    <location>
        <begin position="273"/>
        <end position="296"/>
    </location>
</feature>
<evidence type="ECO:0000313" key="5">
    <source>
        <dbReference type="Proteomes" id="UP000634647"/>
    </source>
</evidence>